<dbReference type="InParanoid" id="A0A0C3PJN1"/>
<name>A0A0C3PJN1_PISTI</name>
<dbReference type="Proteomes" id="UP000054217">
    <property type="component" value="Unassembled WGS sequence"/>
</dbReference>
<proteinExistence type="predicted"/>
<organism evidence="1 2">
    <name type="scientific">Pisolithus tinctorius Marx 270</name>
    <dbReference type="NCBI Taxonomy" id="870435"/>
    <lineage>
        <taxon>Eukaryota</taxon>
        <taxon>Fungi</taxon>
        <taxon>Dikarya</taxon>
        <taxon>Basidiomycota</taxon>
        <taxon>Agaricomycotina</taxon>
        <taxon>Agaricomycetes</taxon>
        <taxon>Agaricomycetidae</taxon>
        <taxon>Boletales</taxon>
        <taxon>Sclerodermatineae</taxon>
        <taxon>Pisolithaceae</taxon>
        <taxon>Pisolithus</taxon>
    </lineage>
</organism>
<dbReference type="EMBL" id="KN831945">
    <property type="protein sequence ID" value="KIO14375.1"/>
    <property type="molecule type" value="Genomic_DNA"/>
</dbReference>
<reference evidence="2" key="2">
    <citation type="submission" date="2015-01" db="EMBL/GenBank/DDBJ databases">
        <title>Evolutionary Origins and Diversification of the Mycorrhizal Mutualists.</title>
        <authorList>
            <consortium name="DOE Joint Genome Institute"/>
            <consortium name="Mycorrhizal Genomics Consortium"/>
            <person name="Kohler A."/>
            <person name="Kuo A."/>
            <person name="Nagy L.G."/>
            <person name="Floudas D."/>
            <person name="Copeland A."/>
            <person name="Barry K.W."/>
            <person name="Cichocki N."/>
            <person name="Veneault-Fourrey C."/>
            <person name="LaButti K."/>
            <person name="Lindquist E.A."/>
            <person name="Lipzen A."/>
            <person name="Lundell T."/>
            <person name="Morin E."/>
            <person name="Murat C."/>
            <person name="Riley R."/>
            <person name="Ohm R."/>
            <person name="Sun H."/>
            <person name="Tunlid A."/>
            <person name="Henrissat B."/>
            <person name="Grigoriev I.V."/>
            <person name="Hibbett D.S."/>
            <person name="Martin F."/>
        </authorList>
    </citation>
    <scope>NUCLEOTIDE SEQUENCE [LARGE SCALE GENOMIC DNA]</scope>
    <source>
        <strain evidence="2">Marx 270</strain>
    </source>
</reference>
<gene>
    <name evidence="1" type="ORF">M404DRAFT_121244</name>
</gene>
<feature type="non-terminal residue" evidence="1">
    <location>
        <position position="305"/>
    </location>
</feature>
<dbReference type="OrthoDB" id="2692743at2759"/>
<dbReference type="HOGENOM" id="CLU_031133_1_0_1"/>
<protein>
    <submittedName>
        <fullName evidence="1">Uncharacterized protein</fullName>
    </submittedName>
</protein>
<sequence length="305" mass="33884">MSNPTQLGKTTRSSGLSLDEIINDPEAEIKDTATARTFLDQLYTIQGEPTTPEHISHTLFYISQTKGVNNTLRSAIRTTAYLVRELATSELTESIITAVSSKIENSVIAAISPQVANILSAAKNLEKTNEDTRIANDNTIKRIESITSSPGHADTPQLESHAHTAIKERQLLIDPDSNHPLLNNAATREATIDLIKQALETIDRVDGPDMQLKSIARLRNNGILLEFSNQEAVAWIKEPANKKAFLERLGGEVVIKDRHFNIVIPFLPITTETDKPETLREMENENNIPQGSIARIKWIKDPVKR</sequence>
<evidence type="ECO:0000313" key="2">
    <source>
        <dbReference type="Proteomes" id="UP000054217"/>
    </source>
</evidence>
<accession>A0A0C3PJN1</accession>
<dbReference type="AlphaFoldDB" id="A0A0C3PJN1"/>
<evidence type="ECO:0000313" key="1">
    <source>
        <dbReference type="EMBL" id="KIO14375.1"/>
    </source>
</evidence>
<keyword evidence="2" id="KW-1185">Reference proteome</keyword>
<reference evidence="1 2" key="1">
    <citation type="submission" date="2014-04" db="EMBL/GenBank/DDBJ databases">
        <authorList>
            <consortium name="DOE Joint Genome Institute"/>
            <person name="Kuo A."/>
            <person name="Kohler A."/>
            <person name="Costa M.D."/>
            <person name="Nagy L.G."/>
            <person name="Floudas D."/>
            <person name="Copeland A."/>
            <person name="Barry K.W."/>
            <person name="Cichocki N."/>
            <person name="Veneault-Fourrey C."/>
            <person name="LaButti K."/>
            <person name="Lindquist E.A."/>
            <person name="Lipzen A."/>
            <person name="Lundell T."/>
            <person name="Morin E."/>
            <person name="Murat C."/>
            <person name="Sun H."/>
            <person name="Tunlid A."/>
            <person name="Henrissat B."/>
            <person name="Grigoriev I.V."/>
            <person name="Hibbett D.S."/>
            <person name="Martin F."/>
            <person name="Nordberg H.P."/>
            <person name="Cantor M.N."/>
            <person name="Hua S.X."/>
        </authorList>
    </citation>
    <scope>NUCLEOTIDE SEQUENCE [LARGE SCALE GENOMIC DNA]</scope>
    <source>
        <strain evidence="1 2">Marx 270</strain>
    </source>
</reference>